<dbReference type="Proteomes" id="UP001189624">
    <property type="component" value="Chromosome 8"/>
</dbReference>
<evidence type="ECO:0000256" key="1">
    <source>
        <dbReference type="ARBA" id="ARBA00004167"/>
    </source>
</evidence>
<keyword evidence="2 3" id="KW-0732">Signal</keyword>
<dbReference type="GO" id="GO:0016020">
    <property type="term" value="C:membrane"/>
    <property type="evidence" value="ECO:0007669"/>
    <property type="project" value="UniProtKB-SubCell"/>
</dbReference>
<organism evidence="5 6">
    <name type="scientific">Sphenostylis stenocarpa</name>
    <dbReference type="NCBI Taxonomy" id="92480"/>
    <lineage>
        <taxon>Eukaryota</taxon>
        <taxon>Viridiplantae</taxon>
        <taxon>Streptophyta</taxon>
        <taxon>Embryophyta</taxon>
        <taxon>Tracheophyta</taxon>
        <taxon>Spermatophyta</taxon>
        <taxon>Magnoliopsida</taxon>
        <taxon>eudicotyledons</taxon>
        <taxon>Gunneridae</taxon>
        <taxon>Pentapetalae</taxon>
        <taxon>rosids</taxon>
        <taxon>fabids</taxon>
        <taxon>Fabales</taxon>
        <taxon>Fabaceae</taxon>
        <taxon>Papilionoideae</taxon>
        <taxon>50 kb inversion clade</taxon>
        <taxon>NPAAA clade</taxon>
        <taxon>indigoferoid/millettioid clade</taxon>
        <taxon>Phaseoleae</taxon>
        <taxon>Sphenostylis</taxon>
    </lineage>
</organism>
<evidence type="ECO:0000313" key="5">
    <source>
        <dbReference type="EMBL" id="CAJ1971757.1"/>
    </source>
</evidence>
<feature type="signal peptide" evidence="3">
    <location>
        <begin position="1"/>
        <end position="30"/>
    </location>
</feature>
<keyword evidence="6" id="KW-1185">Reference proteome</keyword>
<accession>A0AA86SSE5</accession>
<feature type="domain" description="Wall-associated receptor kinase galacturonan-binding" evidence="4">
    <location>
        <begin position="36"/>
        <end position="99"/>
    </location>
</feature>
<dbReference type="Gramene" id="rna-AYBTSS11_LOCUS23760">
    <property type="protein sequence ID" value="CAJ1971757.1"/>
    <property type="gene ID" value="gene-AYBTSS11_LOCUS23760"/>
</dbReference>
<dbReference type="InterPro" id="IPR025287">
    <property type="entry name" value="WAK_GUB"/>
</dbReference>
<gene>
    <name evidence="5" type="ORF">AYBTSS11_LOCUS23760</name>
</gene>
<sequence length="289" mass="32653">MSVLPSCGCCGQAVVVSVAIILALLHHCSAKHRPSCPSSSCGDIRDIKYPFRLKGDPGGCGLPRYELDCVNNVTMFTLFSGKYYVKDINYKRYEIRLTDAGVVEDTTCSFPRYFLSRQNFSIISDDDPLTYWYTEEYAHHPPKVVFLNCSDRVSDDPRYVEVRGGGCDSGGHIYAVMDRSEVFPPEFTLMDVKAGCRLKVATFANWTHDGNGFHTKHERKVSYADILRSLEDGFWLSWLQLVCRDRCQGLYCNLNRTTQQIECGGCQIFNQDTDNCGQIYSSTSLILPF</sequence>
<evidence type="ECO:0000313" key="6">
    <source>
        <dbReference type="Proteomes" id="UP001189624"/>
    </source>
</evidence>
<dbReference type="Pfam" id="PF13947">
    <property type="entry name" value="GUB_WAK_bind"/>
    <property type="match status" value="1"/>
</dbReference>
<feature type="chain" id="PRO_5041734059" description="Wall-associated receptor kinase galacturonan-binding domain-containing protein" evidence="3">
    <location>
        <begin position="31"/>
        <end position="289"/>
    </location>
</feature>
<dbReference type="GO" id="GO:0030247">
    <property type="term" value="F:polysaccharide binding"/>
    <property type="evidence" value="ECO:0007669"/>
    <property type="project" value="InterPro"/>
</dbReference>
<dbReference type="PANTHER" id="PTHR33138">
    <property type="entry name" value="OS01G0690200 PROTEIN"/>
    <property type="match status" value="1"/>
</dbReference>
<evidence type="ECO:0000256" key="2">
    <source>
        <dbReference type="ARBA" id="ARBA00022729"/>
    </source>
</evidence>
<evidence type="ECO:0000259" key="4">
    <source>
        <dbReference type="Pfam" id="PF13947"/>
    </source>
</evidence>
<comment type="subcellular location">
    <subcellularLocation>
        <location evidence="1">Membrane</location>
        <topology evidence="1">Single-pass membrane protein</topology>
    </subcellularLocation>
</comment>
<protein>
    <recommendedName>
        <fullName evidence="4">Wall-associated receptor kinase galacturonan-binding domain-containing protein</fullName>
    </recommendedName>
</protein>
<reference evidence="5" key="1">
    <citation type="submission" date="2023-10" db="EMBL/GenBank/DDBJ databases">
        <authorList>
            <person name="Domelevo Entfellner J.-B."/>
        </authorList>
    </citation>
    <scope>NUCLEOTIDE SEQUENCE</scope>
</reference>
<dbReference type="AlphaFoldDB" id="A0AA86SSE5"/>
<dbReference type="PANTHER" id="PTHR33138:SF30">
    <property type="entry name" value="LEAF RUST 10 DISEASE-RESISTANCE LOCUS RECEPTOR-LIKE PROTEIN KINASE-LIKE 2.7"/>
    <property type="match status" value="1"/>
</dbReference>
<name>A0AA86SSE5_9FABA</name>
<evidence type="ECO:0000256" key="3">
    <source>
        <dbReference type="SAM" id="SignalP"/>
    </source>
</evidence>
<dbReference type="EMBL" id="OY731405">
    <property type="protein sequence ID" value="CAJ1971757.1"/>
    <property type="molecule type" value="Genomic_DNA"/>
</dbReference>
<proteinExistence type="predicted"/>